<dbReference type="EnsemblPlants" id="OMERI07G00130.6">
    <property type="protein sequence ID" value="OMERI07G00130.6"/>
    <property type="gene ID" value="OMERI07G00130"/>
</dbReference>
<dbReference type="InterPro" id="IPR013128">
    <property type="entry name" value="Peptidase_C1A"/>
</dbReference>
<evidence type="ECO:0000256" key="2">
    <source>
        <dbReference type="SAM" id="MobiDB-lite"/>
    </source>
</evidence>
<dbReference type="Pfam" id="PF00112">
    <property type="entry name" value="Peptidase_C1"/>
    <property type="match status" value="1"/>
</dbReference>
<dbReference type="AlphaFoldDB" id="A0A0E0E6U1"/>
<feature type="compositionally biased region" description="Low complexity" evidence="2">
    <location>
        <begin position="47"/>
        <end position="56"/>
    </location>
</feature>
<reference evidence="4" key="2">
    <citation type="submission" date="2018-05" db="EMBL/GenBank/DDBJ databases">
        <title>OmerRS3 (Oryza meridionalis Reference Sequence Version 3).</title>
        <authorList>
            <person name="Zhang J."/>
            <person name="Kudrna D."/>
            <person name="Lee S."/>
            <person name="Talag J."/>
            <person name="Welchert J."/>
            <person name="Wing R.A."/>
        </authorList>
    </citation>
    <scope>NUCLEOTIDE SEQUENCE [LARGE SCALE GENOMIC DNA]</scope>
    <source>
        <strain evidence="4">cv. OR44</strain>
    </source>
</reference>
<comment type="similarity">
    <text evidence="1">Belongs to the peptidase C1 family.</text>
</comment>
<evidence type="ECO:0000259" key="3">
    <source>
        <dbReference type="Pfam" id="PF00112"/>
    </source>
</evidence>
<sequence length="161" mass="16946">MEAPDPPAGRPDPAVAALDPPPPPHPAIHAQRRGAIEAKPRRRHPGWPHGAPAAARGGRGGESSGGGGARFPPSRPCVGDARVPTTRVFQGYTGGIISSSSKWEGKSQKPDHIVLLTGYDADEEGAKFWTIKNSWGKHWGHGGYGKLERGSNDPRGTCGIL</sequence>
<dbReference type="Proteomes" id="UP000008021">
    <property type="component" value="Chromosome 7"/>
</dbReference>
<name>A0A0E0E6U1_9ORYZ</name>
<dbReference type="Gene3D" id="3.90.70.10">
    <property type="entry name" value="Cysteine proteinases"/>
    <property type="match status" value="1"/>
</dbReference>
<evidence type="ECO:0000313" key="5">
    <source>
        <dbReference type="Proteomes" id="UP000008021"/>
    </source>
</evidence>
<dbReference type="InterPro" id="IPR025661">
    <property type="entry name" value="Pept_asp_AS"/>
</dbReference>
<proteinExistence type="inferred from homology"/>
<dbReference type="PANTHER" id="PTHR12411">
    <property type="entry name" value="CYSTEINE PROTEASE FAMILY C1-RELATED"/>
    <property type="match status" value="1"/>
</dbReference>
<dbReference type="GO" id="GO:0006508">
    <property type="term" value="P:proteolysis"/>
    <property type="evidence" value="ECO:0007669"/>
    <property type="project" value="InterPro"/>
</dbReference>
<feature type="region of interest" description="Disordered" evidence="2">
    <location>
        <begin position="1"/>
        <end position="81"/>
    </location>
</feature>
<dbReference type="GO" id="GO:0008234">
    <property type="term" value="F:cysteine-type peptidase activity"/>
    <property type="evidence" value="ECO:0007669"/>
    <property type="project" value="InterPro"/>
</dbReference>
<dbReference type="HOGENOM" id="CLU_1646393_0_0_1"/>
<reference evidence="4" key="1">
    <citation type="submission" date="2015-04" db="UniProtKB">
        <authorList>
            <consortium name="EnsemblPlants"/>
        </authorList>
    </citation>
    <scope>IDENTIFICATION</scope>
</reference>
<feature type="compositionally biased region" description="Pro residues" evidence="2">
    <location>
        <begin position="1"/>
        <end position="10"/>
    </location>
</feature>
<protein>
    <recommendedName>
        <fullName evidence="3">Peptidase C1A papain C-terminal domain-containing protein</fullName>
    </recommendedName>
</protein>
<accession>A0A0E0E6U1</accession>
<feature type="compositionally biased region" description="Gly residues" evidence="2">
    <location>
        <begin position="57"/>
        <end position="69"/>
    </location>
</feature>
<evidence type="ECO:0000313" key="4">
    <source>
        <dbReference type="EnsemblPlants" id="OMERI07G00130.6"/>
    </source>
</evidence>
<organism evidence="4">
    <name type="scientific">Oryza meridionalis</name>
    <dbReference type="NCBI Taxonomy" id="40149"/>
    <lineage>
        <taxon>Eukaryota</taxon>
        <taxon>Viridiplantae</taxon>
        <taxon>Streptophyta</taxon>
        <taxon>Embryophyta</taxon>
        <taxon>Tracheophyta</taxon>
        <taxon>Spermatophyta</taxon>
        <taxon>Magnoliopsida</taxon>
        <taxon>Liliopsida</taxon>
        <taxon>Poales</taxon>
        <taxon>Poaceae</taxon>
        <taxon>BOP clade</taxon>
        <taxon>Oryzoideae</taxon>
        <taxon>Oryzeae</taxon>
        <taxon>Oryzinae</taxon>
        <taxon>Oryza</taxon>
    </lineage>
</organism>
<feature type="domain" description="Peptidase C1A papain C-terminal" evidence="3">
    <location>
        <begin position="87"/>
        <end position="160"/>
    </location>
</feature>
<dbReference type="InterPro" id="IPR038765">
    <property type="entry name" value="Papain-like_cys_pep_sf"/>
</dbReference>
<dbReference type="Gramene" id="OMERI07G00130.6">
    <property type="protein sequence ID" value="OMERI07G00130.6"/>
    <property type="gene ID" value="OMERI07G00130"/>
</dbReference>
<evidence type="ECO:0000256" key="1">
    <source>
        <dbReference type="ARBA" id="ARBA00008455"/>
    </source>
</evidence>
<dbReference type="PROSITE" id="PS00640">
    <property type="entry name" value="THIOL_PROTEASE_ASN"/>
    <property type="match status" value="1"/>
</dbReference>
<dbReference type="InterPro" id="IPR000668">
    <property type="entry name" value="Peptidase_C1A_C"/>
</dbReference>
<dbReference type="SUPFAM" id="SSF54001">
    <property type="entry name" value="Cysteine proteinases"/>
    <property type="match status" value="1"/>
</dbReference>
<keyword evidence="5" id="KW-1185">Reference proteome</keyword>